<dbReference type="AlphaFoldDB" id="A0AAV2H7G4"/>
<comment type="caution">
    <text evidence="1">The sequence shown here is derived from an EMBL/GenBank/DDBJ whole genome shotgun (WGS) entry which is preliminary data.</text>
</comment>
<evidence type="ECO:0000313" key="2">
    <source>
        <dbReference type="Proteomes" id="UP001497497"/>
    </source>
</evidence>
<evidence type="ECO:0000313" key="1">
    <source>
        <dbReference type="EMBL" id="CAL1529530.1"/>
    </source>
</evidence>
<keyword evidence="2" id="KW-1185">Reference proteome</keyword>
<name>A0AAV2H7G4_LYMST</name>
<gene>
    <name evidence="1" type="ORF">GSLYS_00003685001</name>
</gene>
<organism evidence="1 2">
    <name type="scientific">Lymnaea stagnalis</name>
    <name type="common">Great pond snail</name>
    <name type="synonym">Helix stagnalis</name>
    <dbReference type="NCBI Taxonomy" id="6523"/>
    <lineage>
        <taxon>Eukaryota</taxon>
        <taxon>Metazoa</taxon>
        <taxon>Spiralia</taxon>
        <taxon>Lophotrochozoa</taxon>
        <taxon>Mollusca</taxon>
        <taxon>Gastropoda</taxon>
        <taxon>Heterobranchia</taxon>
        <taxon>Euthyneura</taxon>
        <taxon>Panpulmonata</taxon>
        <taxon>Hygrophila</taxon>
        <taxon>Lymnaeoidea</taxon>
        <taxon>Lymnaeidae</taxon>
        <taxon>Lymnaea</taxon>
    </lineage>
</organism>
<proteinExistence type="predicted"/>
<protein>
    <submittedName>
        <fullName evidence="1">Uncharacterized protein</fullName>
    </submittedName>
</protein>
<dbReference type="SUPFAM" id="SSF47769">
    <property type="entry name" value="SAM/Pointed domain"/>
    <property type="match status" value="1"/>
</dbReference>
<sequence length="235" mass="26327">MNKKSSMLAVAQHRSAIDLKHESSTSLKIRLASVSVINRTSDFPPIFFNVLPDKPRRKESFYGISPATPWDNAQVTGWAMRQCLPQTAGLLAQMGIDGRKLIRTDAVTLQNFGLRDGVQALEAEAKIRQLANCMDTTLVTSRSLPVCLYNSIRKGDIEPCPCYSPLSLLSTDPWMDNSLRLLEIRSLGTERWFWDGATSDRALVSCADGRETYKRHWRPHQEAFCDADGLARNAI</sequence>
<reference evidence="1 2" key="1">
    <citation type="submission" date="2024-04" db="EMBL/GenBank/DDBJ databases">
        <authorList>
            <consortium name="Genoscope - CEA"/>
            <person name="William W."/>
        </authorList>
    </citation>
    <scope>NUCLEOTIDE SEQUENCE [LARGE SCALE GENOMIC DNA]</scope>
</reference>
<accession>A0AAV2H7G4</accession>
<dbReference type="Proteomes" id="UP001497497">
    <property type="component" value="Unassembled WGS sequence"/>
</dbReference>
<dbReference type="EMBL" id="CAXITT010000050">
    <property type="protein sequence ID" value="CAL1529530.1"/>
    <property type="molecule type" value="Genomic_DNA"/>
</dbReference>
<dbReference type="InterPro" id="IPR013761">
    <property type="entry name" value="SAM/pointed_sf"/>
</dbReference>